<feature type="compositionally biased region" description="Basic residues" evidence="1">
    <location>
        <begin position="1"/>
        <end position="15"/>
    </location>
</feature>
<sequence length="74" mass="8122">MASHPRALRSRKRTFPGREESAPAGDTEALQQEEPHRSSVGKLTSNGLKESSALLSKDVKANDSCAEVTFHQMR</sequence>
<proteinExistence type="predicted"/>
<keyword evidence="3" id="KW-1185">Reference proteome</keyword>
<evidence type="ECO:0000256" key="1">
    <source>
        <dbReference type="SAM" id="MobiDB-lite"/>
    </source>
</evidence>
<dbReference type="AlphaFoldDB" id="A0AAD7RG58"/>
<comment type="caution">
    <text evidence="2">The sequence shown here is derived from an EMBL/GenBank/DDBJ whole genome shotgun (WGS) entry which is preliminary data.</text>
</comment>
<feature type="region of interest" description="Disordered" evidence="1">
    <location>
        <begin position="1"/>
        <end position="74"/>
    </location>
</feature>
<gene>
    <name evidence="2" type="ORF">AAFF_G00215500</name>
</gene>
<evidence type="ECO:0000313" key="3">
    <source>
        <dbReference type="Proteomes" id="UP001221898"/>
    </source>
</evidence>
<dbReference type="Proteomes" id="UP001221898">
    <property type="component" value="Unassembled WGS sequence"/>
</dbReference>
<name>A0AAD7RG58_9TELE</name>
<evidence type="ECO:0000313" key="2">
    <source>
        <dbReference type="EMBL" id="KAJ8383708.1"/>
    </source>
</evidence>
<protein>
    <submittedName>
        <fullName evidence="2">Uncharacterized protein</fullName>
    </submittedName>
</protein>
<accession>A0AAD7RG58</accession>
<dbReference type="EMBL" id="JAINUG010000287">
    <property type="protein sequence ID" value="KAJ8383708.1"/>
    <property type="molecule type" value="Genomic_DNA"/>
</dbReference>
<reference evidence="2" key="1">
    <citation type="journal article" date="2023" name="Science">
        <title>Genome structures resolve the early diversification of teleost fishes.</title>
        <authorList>
            <person name="Parey E."/>
            <person name="Louis A."/>
            <person name="Montfort J."/>
            <person name="Bouchez O."/>
            <person name="Roques C."/>
            <person name="Iampietro C."/>
            <person name="Lluch J."/>
            <person name="Castinel A."/>
            <person name="Donnadieu C."/>
            <person name="Desvignes T."/>
            <person name="Floi Bucao C."/>
            <person name="Jouanno E."/>
            <person name="Wen M."/>
            <person name="Mejri S."/>
            <person name="Dirks R."/>
            <person name="Jansen H."/>
            <person name="Henkel C."/>
            <person name="Chen W.J."/>
            <person name="Zahm M."/>
            <person name="Cabau C."/>
            <person name="Klopp C."/>
            <person name="Thompson A.W."/>
            <person name="Robinson-Rechavi M."/>
            <person name="Braasch I."/>
            <person name="Lecointre G."/>
            <person name="Bobe J."/>
            <person name="Postlethwait J.H."/>
            <person name="Berthelot C."/>
            <person name="Roest Crollius H."/>
            <person name="Guiguen Y."/>
        </authorList>
    </citation>
    <scope>NUCLEOTIDE SEQUENCE</scope>
    <source>
        <strain evidence="2">NC1722</strain>
    </source>
</reference>
<organism evidence="2 3">
    <name type="scientific">Aldrovandia affinis</name>
    <dbReference type="NCBI Taxonomy" id="143900"/>
    <lineage>
        <taxon>Eukaryota</taxon>
        <taxon>Metazoa</taxon>
        <taxon>Chordata</taxon>
        <taxon>Craniata</taxon>
        <taxon>Vertebrata</taxon>
        <taxon>Euteleostomi</taxon>
        <taxon>Actinopterygii</taxon>
        <taxon>Neopterygii</taxon>
        <taxon>Teleostei</taxon>
        <taxon>Notacanthiformes</taxon>
        <taxon>Halosauridae</taxon>
        <taxon>Aldrovandia</taxon>
    </lineage>
</organism>